<feature type="compositionally biased region" description="Basic and acidic residues" evidence="5">
    <location>
        <begin position="667"/>
        <end position="724"/>
    </location>
</feature>
<feature type="region of interest" description="Disordered" evidence="5">
    <location>
        <begin position="1427"/>
        <end position="1450"/>
    </location>
</feature>
<accession>A0A8C5MAI8</accession>
<dbReference type="GO" id="GO:0001654">
    <property type="term" value="P:eye development"/>
    <property type="evidence" value="ECO:0007669"/>
    <property type="project" value="UniProtKB-ARBA"/>
</dbReference>
<keyword evidence="8" id="KW-1185">Reference proteome</keyword>
<dbReference type="Pfam" id="PF00855">
    <property type="entry name" value="PWWP"/>
    <property type="match status" value="1"/>
</dbReference>
<dbReference type="Proteomes" id="UP000694569">
    <property type="component" value="Unplaced"/>
</dbReference>
<feature type="compositionally biased region" description="Basic and acidic residues" evidence="5">
    <location>
        <begin position="1099"/>
        <end position="1112"/>
    </location>
</feature>
<keyword evidence="2" id="KW-0804">Transcription</keyword>
<evidence type="ECO:0000256" key="3">
    <source>
        <dbReference type="ARBA" id="ARBA00054454"/>
    </source>
</evidence>
<evidence type="ECO:0000259" key="6">
    <source>
        <dbReference type="PROSITE" id="PS50812"/>
    </source>
</evidence>
<proteinExistence type="predicted"/>
<dbReference type="PANTHER" id="PTHR16112:SF22">
    <property type="entry name" value="PWWP DOMAIN-CONTAINING 2B"/>
    <property type="match status" value="1"/>
</dbReference>
<reference evidence="7" key="2">
    <citation type="submission" date="2025-09" db="UniProtKB">
        <authorList>
            <consortium name="Ensembl"/>
        </authorList>
    </citation>
    <scope>IDENTIFICATION</scope>
</reference>
<evidence type="ECO:0000256" key="1">
    <source>
        <dbReference type="ARBA" id="ARBA00023015"/>
    </source>
</evidence>
<evidence type="ECO:0000313" key="8">
    <source>
        <dbReference type="Proteomes" id="UP000694569"/>
    </source>
</evidence>
<feature type="region of interest" description="Disordered" evidence="5">
    <location>
        <begin position="1320"/>
        <end position="1345"/>
    </location>
</feature>
<dbReference type="Ensembl" id="ENSLLET00000011651.1">
    <property type="protein sequence ID" value="ENSLLEP00000011196.1"/>
    <property type="gene ID" value="ENSLLEG00000007158.1"/>
</dbReference>
<feature type="domain" description="PWWP" evidence="6">
    <location>
        <begin position="1843"/>
        <end position="1903"/>
    </location>
</feature>
<evidence type="ECO:0000313" key="7">
    <source>
        <dbReference type="Ensembl" id="ENSLLEP00000011196.1"/>
    </source>
</evidence>
<feature type="compositionally biased region" description="Polar residues" evidence="5">
    <location>
        <begin position="1745"/>
        <end position="1756"/>
    </location>
</feature>
<dbReference type="GeneTree" id="ENSGT00940000157692"/>
<dbReference type="Gene3D" id="2.30.30.140">
    <property type="match status" value="1"/>
</dbReference>
<reference evidence="7" key="1">
    <citation type="submission" date="2025-08" db="UniProtKB">
        <authorList>
            <consortium name="Ensembl"/>
        </authorList>
    </citation>
    <scope>IDENTIFICATION</scope>
</reference>
<dbReference type="CDD" id="cd20152">
    <property type="entry name" value="PWWP_PWWP2A"/>
    <property type="match status" value="1"/>
</dbReference>
<feature type="region of interest" description="Disordered" evidence="5">
    <location>
        <begin position="666"/>
        <end position="724"/>
    </location>
</feature>
<feature type="region of interest" description="Disordered" evidence="5">
    <location>
        <begin position="1785"/>
        <end position="1813"/>
    </location>
</feature>
<dbReference type="SUPFAM" id="SSF63748">
    <property type="entry name" value="Tudor/PWWP/MBT"/>
    <property type="match status" value="1"/>
</dbReference>
<dbReference type="FunFam" id="2.30.30.140:FF:000036">
    <property type="entry name" value="PWWP domain-containing protein 2A"/>
    <property type="match status" value="1"/>
</dbReference>
<protein>
    <recommendedName>
        <fullName evidence="4">PWWP domain-containing protein 2A</fullName>
    </recommendedName>
</protein>
<feature type="region of interest" description="Disordered" evidence="5">
    <location>
        <begin position="1089"/>
        <end position="1112"/>
    </location>
</feature>
<gene>
    <name evidence="7" type="primary">PWWP2A</name>
</gene>
<dbReference type="PROSITE" id="PS50812">
    <property type="entry name" value="PWWP"/>
    <property type="match status" value="1"/>
</dbReference>
<evidence type="ECO:0000256" key="4">
    <source>
        <dbReference type="ARBA" id="ARBA00074552"/>
    </source>
</evidence>
<organism evidence="7 8">
    <name type="scientific">Leptobrachium leishanense</name>
    <name type="common">Leishan spiny toad</name>
    <dbReference type="NCBI Taxonomy" id="445787"/>
    <lineage>
        <taxon>Eukaryota</taxon>
        <taxon>Metazoa</taxon>
        <taxon>Chordata</taxon>
        <taxon>Craniata</taxon>
        <taxon>Vertebrata</taxon>
        <taxon>Euteleostomi</taxon>
        <taxon>Amphibia</taxon>
        <taxon>Batrachia</taxon>
        <taxon>Anura</taxon>
        <taxon>Pelobatoidea</taxon>
        <taxon>Megophryidae</taxon>
        <taxon>Leptobrachium</taxon>
    </lineage>
</organism>
<feature type="compositionally biased region" description="Basic and acidic residues" evidence="5">
    <location>
        <begin position="35"/>
        <end position="46"/>
    </location>
</feature>
<keyword evidence="1" id="KW-0805">Transcription regulation</keyword>
<dbReference type="GO" id="GO:0060322">
    <property type="term" value="P:head development"/>
    <property type="evidence" value="ECO:0007669"/>
    <property type="project" value="UniProtKB-ARBA"/>
</dbReference>
<sequence length="1943" mass="215092">MAAITGAPGTGEGGEAAEPDSDRMPGVGGFSQLELETRNSDQKRDMLPSPPVRESQCSACHESQAAVQLAEPGLSLTGAPHGAGAPVTKQEAAGPVPSPPGVPGKDGEYMEFPQEAGKEAVPWRVELYGQPEPPDSGVPGHTQDQGAPRLVTHVPVDVRLRTCAGDMAGGPLGSTAEVFEPYMEISNTGDVAEYEVEQSVNDHSEMEIDATVVDADQWRVSYDHVKSPAGMKQKPPWEDEATSRANLAITEHEEPMSGSEAEVVRPTALVHGEQIGLARAPIFREESNHVKEMAQKEQFDPNKVSGLGETVGLALVPIDGEAFEFVSETVHGEEVDLETAQVHGEEFDLETAQVLGEEVDLETAQVHGEEVDLETAQVHGEEVDLETAQVHGEEFDLETAQVHVEEVDLETAQVHVEEVDLETAQVHVEEVDLETAQVHVEEVDLETAQVHGEEVDLETAQVHEEEVDLETAQVHGEEVDLETAQVHVEEVDLETAQVHEEEVDLETAQVHEEEVDLETAQVHGEEVDLETAQVHGEEVDLEIAQVHGEEVDLETAQVHGEEVDLETAQVHGEEVDLETAQVHGEEVDLETAQVHGEEVDLETAQVHGEEVDLETAQVHGEEVDLETAQVHGEEVDLETAQVHGEEVDRETAQVHGEEVDLETAQVHGEEVDRETAQVHGEEVDRETAQVHGEEVDRETAQVHGEEVDRETAHVHGEEVDRENAHVHGEEVDRENAHVHGEEVDRENAHVYGEEVDRENVYGEEVDRENAHVYGEEVDRENVYGEEVDRENAHVYGEEVDRENAHVYREEVDRENAHVYREEVDRENAHVYGEEVERENAQVRGGVDRENAQVRGEEDDLENDQVCGEEVDLENDQVCGEEVDLENAQFCGEEVDLDHAQIREEEVDLDNAKVHGDEGELVQMSLPDEGRNVQASDVVLFVKEAVEMKSVAVCVEAVKLFQKRVTEDKVELQKMPLPEGGKVVSQVRYTKVQTLISEEQTRVSLVSDPAEADLQDFDSECVAKVHDENVDAKSELVGDLVPEITIHFQKRTCGHVQDVCYEATQEAPVYGHDKDGCKSTVAGEMILLSNVPPGRTLPRNKSEETEPVPDEVHNSKKQPFMVSQENEDIPNMFNQVIAQNHVLQPGIQEEQPQYKPTSRQKERCPKPGELINRLFEPLLKLDKANTGGTTNKFNFVHKEVEVVPRNLLEITTGLESASASMDIDICHKTIHMDRNLPMDDAVNTGPLGKGIVASLVPMETVNIEATSDYFQIGACSQQFNTSCGVPEEQLAGEKISHPSPVTGETLDEELDVKCDTNVKLCTEEQNPPDSSPNPDRPSNDSEHPCVPHGAYEGFVIRGIDGLTLGSQVEVTLDHIIQDALVVSFQHGDRLFSGVLMDLSKRFGPHGIPVTIHPKRDYQNRPVELVQSFPGETQEKSEESGTVSDGLSHVDSSEPCKIQSVWTSKPPPLFHEGAPYPPPLFIRDTYNQSIPQPPPRKIKRLRKRIYREEPTSIMNAIKLRPRQVLCDKCKNVVSDIRKGVSDSFNQEQGKRRRHENVTTVTKRLKTDHKVNGKSQSEGQKKNVVSKVSNLNHNRAKVAPQTSSAKAQLHNKKVLQSKNMDHAKAREVLKMAKEKVHKRQKETNSSKNAHGKVHFTRRLQNTSSGTLPPRLRIKPQRYRNEENDSSVKKGLESLRSSNIGIKPQTRYSATRSAGEVSSEIQSPTNGPEEASSVIQDTSVCEPPAEQPEPQTLSKRGSKSNITVYMTLNQTKADSSTASVCSSDGTDDLKSSHSECSSTETFDFPPGSMHAPSSSKEEKTLSTSLKIKVFSKNVSKCVTTDGRTICVGDIVWAKIYGFPWWPARILTITVTRKDNGLLVRQEARISWFGSPTTSFLALSQLSPFLENFQSRFNKKRKGLYRKAITEAAKAAKQLTPEVRALLTQFET</sequence>
<feature type="region of interest" description="Disordered" evidence="5">
    <location>
        <begin position="1630"/>
        <end position="1756"/>
    </location>
</feature>
<feature type="compositionally biased region" description="Polar residues" evidence="5">
    <location>
        <begin position="1691"/>
        <end position="1708"/>
    </location>
</feature>
<dbReference type="GO" id="GO:0001755">
    <property type="term" value="P:neural crest cell migration"/>
    <property type="evidence" value="ECO:0007669"/>
    <property type="project" value="UniProtKB-ARBA"/>
</dbReference>
<dbReference type="GO" id="GO:0003682">
    <property type="term" value="F:chromatin binding"/>
    <property type="evidence" value="ECO:0007669"/>
    <property type="project" value="TreeGrafter"/>
</dbReference>
<feature type="compositionally biased region" description="Basic and acidic residues" evidence="5">
    <location>
        <begin position="1675"/>
        <end position="1689"/>
    </location>
</feature>
<dbReference type="SMART" id="SM00293">
    <property type="entry name" value="PWWP"/>
    <property type="match status" value="1"/>
</dbReference>
<dbReference type="InterPro" id="IPR000313">
    <property type="entry name" value="PWWP_dom"/>
</dbReference>
<feature type="region of interest" description="Disordered" evidence="5">
    <location>
        <begin position="1"/>
        <end position="107"/>
    </location>
</feature>
<dbReference type="PANTHER" id="PTHR16112">
    <property type="entry name" value="METHYL-CPG BINDING PROTEIN, DROSOPHILA"/>
    <property type="match status" value="1"/>
</dbReference>
<comment type="function">
    <text evidence="3">H2A.Z-specific chromatin binding protein which plays an important role in the neural crest cell differentiation and/or migration during early development and is essential for the development of the head and eye. Acts as an adapter between distinct nucleosome components (H3K36me3 or H2A.Z) and chromatin-modifying complexes, contributing to the regulation of the levels of histone acetylation at actively transcribed genes.</text>
</comment>
<evidence type="ECO:0000256" key="2">
    <source>
        <dbReference type="ARBA" id="ARBA00023163"/>
    </source>
</evidence>
<dbReference type="GO" id="GO:0010369">
    <property type="term" value="C:chromocenter"/>
    <property type="evidence" value="ECO:0007669"/>
    <property type="project" value="TreeGrafter"/>
</dbReference>
<dbReference type="GO" id="GO:0005634">
    <property type="term" value="C:nucleus"/>
    <property type="evidence" value="ECO:0007669"/>
    <property type="project" value="TreeGrafter"/>
</dbReference>
<dbReference type="OrthoDB" id="5964980at2759"/>
<evidence type="ECO:0000256" key="5">
    <source>
        <dbReference type="SAM" id="MobiDB-lite"/>
    </source>
</evidence>
<name>A0A8C5MAI8_9ANUR</name>